<name>A0ABX8BLA8_9ACTN</name>
<evidence type="ECO:0000313" key="2">
    <source>
        <dbReference type="Proteomes" id="UP000676079"/>
    </source>
</evidence>
<accession>A0ABX8BLA8</accession>
<gene>
    <name evidence="1" type="ORF">KGD84_00945</name>
</gene>
<evidence type="ECO:0008006" key="3">
    <source>
        <dbReference type="Google" id="ProtNLM"/>
    </source>
</evidence>
<dbReference type="Proteomes" id="UP000676079">
    <property type="component" value="Chromosome"/>
</dbReference>
<keyword evidence="2" id="KW-1185">Reference proteome</keyword>
<reference evidence="1 2" key="1">
    <citation type="submission" date="2021-05" db="EMBL/GenBank/DDBJ databases">
        <title>Direct Submission.</title>
        <authorList>
            <person name="Li K."/>
            <person name="Gao J."/>
        </authorList>
    </citation>
    <scope>NUCLEOTIDE SEQUENCE [LARGE SCALE GENOMIC DNA]</scope>
    <source>
        <strain evidence="1 2">Mg02</strain>
    </source>
</reference>
<sequence length="153" mass="16074">MNQPTNPASAATRRAWDLIVQAGAALEDALQDTPVPGTPHDEMPVADQITHAAHVVTHLRTLADRTPVAWSIQVPAGDEMHVEVWGTLHDGITVPNGTVRETVAAWAEVIAAPVEEHRTASGGVELIAWGQVDGVPVQLSGHISSRAIAGGAR</sequence>
<evidence type="ECO:0000313" key="1">
    <source>
        <dbReference type="EMBL" id="QUX23010.1"/>
    </source>
</evidence>
<protein>
    <recommendedName>
        <fullName evidence="3">Mycothiol-dependent maleylpyruvate isomerase metal-binding domain-containing protein</fullName>
    </recommendedName>
</protein>
<proteinExistence type="predicted"/>
<dbReference type="RefSeq" id="WP_220564223.1">
    <property type="nucleotide sequence ID" value="NZ_CP074133.1"/>
</dbReference>
<dbReference type="EMBL" id="CP074133">
    <property type="protein sequence ID" value="QUX23010.1"/>
    <property type="molecule type" value="Genomic_DNA"/>
</dbReference>
<organism evidence="1 2">
    <name type="scientific">Nocardiopsis changdeensis</name>
    <dbReference type="NCBI Taxonomy" id="2831969"/>
    <lineage>
        <taxon>Bacteria</taxon>
        <taxon>Bacillati</taxon>
        <taxon>Actinomycetota</taxon>
        <taxon>Actinomycetes</taxon>
        <taxon>Streptosporangiales</taxon>
        <taxon>Nocardiopsidaceae</taxon>
        <taxon>Nocardiopsis</taxon>
    </lineage>
</organism>